<evidence type="ECO:0000259" key="1">
    <source>
        <dbReference type="PROSITE" id="PS50878"/>
    </source>
</evidence>
<protein>
    <recommendedName>
        <fullName evidence="1">Reverse transcriptase domain-containing protein</fullName>
    </recommendedName>
</protein>
<comment type="caution">
    <text evidence="2">The sequence shown here is derived from an EMBL/GenBank/DDBJ whole genome shotgun (WGS) entry which is preliminary data.</text>
</comment>
<dbReference type="Proteomes" id="UP001454036">
    <property type="component" value="Unassembled WGS sequence"/>
</dbReference>
<dbReference type="InterPro" id="IPR000477">
    <property type="entry name" value="RT_dom"/>
</dbReference>
<dbReference type="EMBL" id="BAABME010001112">
    <property type="protein sequence ID" value="GAA0147640.1"/>
    <property type="molecule type" value="Genomic_DNA"/>
</dbReference>
<gene>
    <name evidence="2" type="ORF">LIER_07292</name>
</gene>
<dbReference type="PANTHER" id="PTHR33116">
    <property type="entry name" value="REVERSE TRANSCRIPTASE ZINC-BINDING DOMAIN-CONTAINING PROTEIN-RELATED-RELATED"/>
    <property type="match status" value="1"/>
</dbReference>
<feature type="domain" description="Reverse transcriptase" evidence="1">
    <location>
        <begin position="1"/>
        <end position="133"/>
    </location>
</feature>
<proteinExistence type="predicted"/>
<accession>A0AAV3P7Q7</accession>
<keyword evidence="3" id="KW-1185">Reference proteome</keyword>
<dbReference type="PANTHER" id="PTHR33116:SF78">
    <property type="entry name" value="OS12G0587133 PROTEIN"/>
    <property type="match status" value="1"/>
</dbReference>
<reference evidence="2 3" key="1">
    <citation type="submission" date="2024-01" db="EMBL/GenBank/DDBJ databases">
        <title>The complete chloroplast genome sequence of Lithospermum erythrorhizon: insights into the phylogenetic relationship among Boraginaceae species and the maternal lineages of purple gromwells.</title>
        <authorList>
            <person name="Okada T."/>
            <person name="Watanabe K."/>
        </authorList>
    </citation>
    <scope>NUCLEOTIDE SEQUENCE [LARGE SCALE GENOMIC DNA]</scope>
</reference>
<sequence>MDPYVCNYSLVLYLSKWFIVWFFSSSRGLRQGDLLSPYLFIDVMEGFNALLMRSIVKLGFDFHPSYTALQLTHVCFDVDLFIVVGATEKSFRTIKQSLNEFGKMASLLLNLDKSQCFFAGITDELEARLGIIMCIPIGKLPVRYLEVPLTISAISTKDCRSLIVGIKNKIEIWRHKKVNYVGRVVLINSVLFGASNYWAQCSQNKCVPVLRK</sequence>
<evidence type="ECO:0000313" key="2">
    <source>
        <dbReference type="EMBL" id="GAA0147640.1"/>
    </source>
</evidence>
<name>A0AAV3P7Q7_LITER</name>
<evidence type="ECO:0000313" key="3">
    <source>
        <dbReference type="Proteomes" id="UP001454036"/>
    </source>
</evidence>
<dbReference type="PROSITE" id="PS50878">
    <property type="entry name" value="RT_POL"/>
    <property type="match status" value="1"/>
</dbReference>
<organism evidence="2 3">
    <name type="scientific">Lithospermum erythrorhizon</name>
    <name type="common">Purple gromwell</name>
    <name type="synonym">Lithospermum officinale var. erythrorhizon</name>
    <dbReference type="NCBI Taxonomy" id="34254"/>
    <lineage>
        <taxon>Eukaryota</taxon>
        <taxon>Viridiplantae</taxon>
        <taxon>Streptophyta</taxon>
        <taxon>Embryophyta</taxon>
        <taxon>Tracheophyta</taxon>
        <taxon>Spermatophyta</taxon>
        <taxon>Magnoliopsida</taxon>
        <taxon>eudicotyledons</taxon>
        <taxon>Gunneridae</taxon>
        <taxon>Pentapetalae</taxon>
        <taxon>asterids</taxon>
        <taxon>lamiids</taxon>
        <taxon>Boraginales</taxon>
        <taxon>Boraginaceae</taxon>
        <taxon>Boraginoideae</taxon>
        <taxon>Lithospermeae</taxon>
        <taxon>Lithospermum</taxon>
    </lineage>
</organism>
<dbReference type="Pfam" id="PF00078">
    <property type="entry name" value="RVT_1"/>
    <property type="match status" value="1"/>
</dbReference>
<dbReference type="AlphaFoldDB" id="A0AAV3P7Q7"/>